<evidence type="ECO:0000256" key="5">
    <source>
        <dbReference type="ARBA" id="ARBA00023136"/>
    </source>
</evidence>
<evidence type="ECO:0000313" key="8">
    <source>
        <dbReference type="EMBL" id="MFN0256596.1"/>
    </source>
</evidence>
<keyword evidence="6 8" id="KW-0012">Acyltransferase</keyword>
<dbReference type="RefSeq" id="WP_138723690.1">
    <property type="nucleotide sequence ID" value="NZ_SSHJ02000007.1"/>
</dbReference>
<gene>
    <name evidence="8" type="ORF">E6A44_013490</name>
</gene>
<dbReference type="Pfam" id="PF03279">
    <property type="entry name" value="Lip_A_acyltrans"/>
    <property type="match status" value="1"/>
</dbReference>
<keyword evidence="4" id="KW-0808">Transferase</keyword>
<evidence type="ECO:0000256" key="1">
    <source>
        <dbReference type="ARBA" id="ARBA00004533"/>
    </source>
</evidence>
<keyword evidence="7" id="KW-0812">Transmembrane</keyword>
<dbReference type="PIRSF" id="PIRSF026649">
    <property type="entry name" value="MsbB"/>
    <property type="match status" value="1"/>
</dbReference>
<dbReference type="EMBL" id="SSHJ02000007">
    <property type="protein sequence ID" value="MFN0256596.1"/>
    <property type="molecule type" value="Genomic_DNA"/>
</dbReference>
<evidence type="ECO:0000256" key="6">
    <source>
        <dbReference type="ARBA" id="ARBA00023315"/>
    </source>
</evidence>
<feature type="transmembrane region" description="Helical" evidence="7">
    <location>
        <begin position="12"/>
        <end position="35"/>
    </location>
</feature>
<keyword evidence="9" id="KW-1185">Reference proteome</keyword>
<comment type="caution">
    <text evidence="8">The sequence shown here is derived from an EMBL/GenBank/DDBJ whole genome shotgun (WGS) entry which is preliminary data.</text>
</comment>
<comment type="subcellular location">
    <subcellularLocation>
        <location evidence="1">Cell inner membrane</location>
    </subcellularLocation>
</comment>
<evidence type="ECO:0000256" key="2">
    <source>
        <dbReference type="ARBA" id="ARBA00022475"/>
    </source>
</evidence>
<dbReference type="PANTHER" id="PTHR30606:SF10">
    <property type="entry name" value="PHOSPHATIDYLINOSITOL MANNOSIDE ACYLTRANSFERASE"/>
    <property type="match status" value="1"/>
</dbReference>
<organism evidence="8 9">
    <name type="scientific">Pedobacter ureilyticus</name>
    <dbReference type="NCBI Taxonomy" id="1393051"/>
    <lineage>
        <taxon>Bacteria</taxon>
        <taxon>Pseudomonadati</taxon>
        <taxon>Bacteroidota</taxon>
        <taxon>Sphingobacteriia</taxon>
        <taxon>Sphingobacteriales</taxon>
        <taxon>Sphingobacteriaceae</taxon>
        <taxon>Pedobacter</taxon>
    </lineage>
</organism>
<dbReference type="PANTHER" id="PTHR30606">
    <property type="entry name" value="LIPID A BIOSYNTHESIS LAUROYL ACYLTRANSFERASE"/>
    <property type="match status" value="1"/>
</dbReference>
<dbReference type="GO" id="GO:0016746">
    <property type="term" value="F:acyltransferase activity"/>
    <property type="evidence" value="ECO:0007669"/>
    <property type="project" value="UniProtKB-KW"/>
</dbReference>
<evidence type="ECO:0000256" key="3">
    <source>
        <dbReference type="ARBA" id="ARBA00022519"/>
    </source>
</evidence>
<evidence type="ECO:0000256" key="7">
    <source>
        <dbReference type="SAM" id="Phobius"/>
    </source>
</evidence>
<sequence length="293" mass="34257">MKRILSIGLSALLYLVSLLPWWLLFRIADLLYLLLNYVFGYRKNVIDDNLRNAFPEKTELERLTIRKKYYRYLADLLVESAKLFTISPKEVAKRVYVPNADLIKSYFAKGKSVIGVLGHYGNWEMNALRFSQLFDEKRLIVYKPLSSSFADKMVKKMRSRFGATLVSMKETGRKLIGLRNERTVTVMVSDQTPSKAETQYFARFLNQPTAVFLGVEKLAKITDSIVVFCDIRRLGRGRYRCEFVPLYESPKHTLANEITDGHVAYLERVIREKPEYWLWSHRRWKFGPESLNS</sequence>
<dbReference type="CDD" id="cd07984">
    <property type="entry name" value="LPLAT_LABLAT-like"/>
    <property type="match status" value="1"/>
</dbReference>
<keyword evidence="7" id="KW-1133">Transmembrane helix</keyword>
<dbReference type="Proteomes" id="UP001517247">
    <property type="component" value="Unassembled WGS sequence"/>
</dbReference>
<evidence type="ECO:0000256" key="4">
    <source>
        <dbReference type="ARBA" id="ARBA00022679"/>
    </source>
</evidence>
<keyword evidence="3" id="KW-0997">Cell inner membrane</keyword>
<proteinExistence type="predicted"/>
<reference evidence="8 9" key="1">
    <citation type="submission" date="2024-12" db="EMBL/GenBank/DDBJ databases">
        <authorList>
            <person name="Hu S."/>
        </authorList>
    </citation>
    <scope>NUCLEOTIDE SEQUENCE [LARGE SCALE GENOMIC DNA]</scope>
    <source>
        <strain evidence="8 9">THG-T11</strain>
    </source>
</reference>
<name>A0ABW9JBT6_9SPHI</name>
<evidence type="ECO:0000313" key="9">
    <source>
        <dbReference type="Proteomes" id="UP001517247"/>
    </source>
</evidence>
<keyword evidence="2" id="KW-1003">Cell membrane</keyword>
<protein>
    <submittedName>
        <fullName evidence="8">Lysophospholipid acyltransferase family protein</fullName>
    </submittedName>
</protein>
<keyword evidence="5 7" id="KW-0472">Membrane</keyword>
<dbReference type="InterPro" id="IPR004960">
    <property type="entry name" value="LipA_acyltrans"/>
</dbReference>
<accession>A0ABW9JBT6</accession>